<dbReference type="SMART" id="SM00233">
    <property type="entry name" value="PH"/>
    <property type="match status" value="1"/>
</dbReference>
<dbReference type="OrthoDB" id="10261837at2759"/>
<comment type="subcellular location">
    <subcellularLocation>
        <location evidence="1">Early endosome</location>
    </subcellularLocation>
    <subcellularLocation>
        <location evidence="1">Recycling endosome</location>
    </subcellularLocation>
    <subcellularLocation>
        <location evidence="1">Golgi apparatus</location>
        <location evidence="1">trans-Golgi network</location>
    </subcellularLocation>
    <subcellularLocation>
        <location evidence="1">Cytoplasmic vesicle</location>
        <location evidence="1">Clathrin-coated vesicle</location>
    </subcellularLocation>
</comment>
<dbReference type="AlphaFoldDB" id="A0A673YMC4"/>
<feature type="domain" description="PH" evidence="3">
    <location>
        <begin position="17"/>
        <end position="113"/>
    </location>
</feature>
<dbReference type="GO" id="GO:0005802">
    <property type="term" value="C:trans-Golgi network"/>
    <property type="evidence" value="ECO:0007669"/>
    <property type="project" value="UniProtKB-UniRule"/>
</dbReference>
<dbReference type="InterPro" id="IPR045188">
    <property type="entry name" value="Boi1/Boi2-like"/>
</dbReference>
<dbReference type="GO" id="GO:0005769">
    <property type="term" value="C:early endosome"/>
    <property type="evidence" value="ECO:0007669"/>
    <property type="project" value="UniProtKB-SubCell"/>
</dbReference>
<keyword evidence="1" id="KW-0968">Cytoplasmic vesicle</keyword>
<reference evidence="4" key="2">
    <citation type="submission" date="2025-09" db="UniProtKB">
        <authorList>
            <consortium name="Ensembl"/>
        </authorList>
    </citation>
    <scope>IDENTIFICATION</scope>
</reference>
<dbReference type="GO" id="GO:0007032">
    <property type="term" value="P:endosome organization"/>
    <property type="evidence" value="ECO:0007669"/>
    <property type="project" value="UniProtKB-UniRule"/>
</dbReference>
<dbReference type="GO" id="GO:0030136">
    <property type="term" value="C:clathrin-coated vesicle"/>
    <property type="evidence" value="ECO:0007669"/>
    <property type="project" value="UniProtKB-SubCell"/>
</dbReference>
<name>A0A673YMC4_SALTR</name>
<dbReference type="OMA" id="FYFEECE"/>
<evidence type="ECO:0000256" key="1">
    <source>
        <dbReference type="RuleBase" id="RU369082"/>
    </source>
</evidence>
<keyword evidence="5" id="KW-1185">Reference proteome</keyword>
<accession>A0A673YMC4</accession>
<evidence type="ECO:0000313" key="5">
    <source>
        <dbReference type="Proteomes" id="UP000472277"/>
    </source>
</evidence>
<dbReference type="PANTHER" id="PTHR22902:SF15">
    <property type="entry name" value="SESQUIPEDALIAN-2"/>
    <property type="match status" value="1"/>
</dbReference>
<keyword evidence="1" id="KW-0333">Golgi apparatus</keyword>
<keyword evidence="1" id="KW-0597">Phosphoprotein</keyword>
<dbReference type="Proteomes" id="UP000472277">
    <property type="component" value="Chromosome 9"/>
</dbReference>
<feature type="compositionally biased region" description="Polar residues" evidence="2">
    <location>
        <begin position="187"/>
        <end position="200"/>
    </location>
</feature>
<keyword evidence="1" id="KW-0967">Endosome</keyword>
<dbReference type="GO" id="GO:0001881">
    <property type="term" value="P:receptor recycling"/>
    <property type="evidence" value="ECO:0007669"/>
    <property type="project" value="UniProtKB-UniRule"/>
</dbReference>
<dbReference type="GO" id="GO:0042147">
    <property type="term" value="P:retrograde transport, endosome to Golgi"/>
    <property type="evidence" value="ECO:0007669"/>
    <property type="project" value="UniProtKB-UniRule"/>
</dbReference>
<dbReference type="RefSeq" id="XP_029617763.1">
    <property type="nucleotide sequence ID" value="XM_029761903.1"/>
</dbReference>
<dbReference type="Ensembl" id="ENSSTUT00000037440.1">
    <property type="protein sequence ID" value="ENSSTUP00000035816.1"/>
    <property type="gene ID" value="ENSSTUG00000015298.1"/>
</dbReference>
<evidence type="ECO:0000259" key="3">
    <source>
        <dbReference type="PROSITE" id="PS50003"/>
    </source>
</evidence>
<comment type="similarity">
    <text evidence="1">Belongs to the sesquipedalian family.</text>
</comment>
<dbReference type="GO" id="GO:0005829">
    <property type="term" value="C:cytosol"/>
    <property type="evidence" value="ECO:0007669"/>
    <property type="project" value="GOC"/>
</dbReference>
<dbReference type="InterPro" id="IPR011993">
    <property type="entry name" value="PH-like_dom_sf"/>
</dbReference>
<dbReference type="KEGG" id="stru:115199561"/>
<organism evidence="4 5">
    <name type="scientific">Salmo trutta</name>
    <name type="common">Brown trout</name>
    <dbReference type="NCBI Taxonomy" id="8032"/>
    <lineage>
        <taxon>Eukaryota</taxon>
        <taxon>Metazoa</taxon>
        <taxon>Chordata</taxon>
        <taxon>Craniata</taxon>
        <taxon>Vertebrata</taxon>
        <taxon>Euteleostomi</taxon>
        <taxon>Actinopterygii</taxon>
        <taxon>Neopterygii</taxon>
        <taxon>Teleostei</taxon>
        <taxon>Protacanthopterygii</taxon>
        <taxon>Salmoniformes</taxon>
        <taxon>Salmonidae</taxon>
        <taxon>Salmoninae</taxon>
        <taxon>Salmo</taxon>
    </lineage>
</organism>
<dbReference type="Pfam" id="PF00169">
    <property type="entry name" value="PH"/>
    <property type="match status" value="1"/>
</dbReference>
<dbReference type="PROSITE" id="PS50003">
    <property type="entry name" value="PH_DOMAIN"/>
    <property type="match status" value="1"/>
</dbReference>
<evidence type="ECO:0000256" key="2">
    <source>
        <dbReference type="SAM" id="MobiDB-lite"/>
    </source>
</evidence>
<feature type="compositionally biased region" description="Polar residues" evidence="2">
    <location>
        <begin position="150"/>
        <end position="169"/>
    </location>
</feature>
<proteinExistence type="inferred from homology"/>
<feature type="region of interest" description="Disordered" evidence="2">
    <location>
        <begin position="129"/>
        <end position="241"/>
    </location>
</feature>
<dbReference type="GeneID" id="115199561"/>
<dbReference type="SUPFAM" id="SSF50729">
    <property type="entry name" value="PH domain-like"/>
    <property type="match status" value="1"/>
</dbReference>
<sequence>MKLNECSVAHYATCVSPPDMMGFLFKKGEWNIAYHRQWFILKGNMLFYFEECESQEPIGVIVLEGCTVMLCKSAEELAFTIKFDCAKVCVYKMAAENQAAMESWMKAVSRASFGYMRLVVRELEEIQDGPGGLQGRPKSSRKVVAVARSKSGTSSSAPLVPSSQVTGSAVAQGETHTHSLQEEVQLLSGTSKESKPSAQVNGCAEGPPSGVPWEGNRNGNGGGDVVRPPPVPPRSRGASLS</sequence>
<protein>
    <recommendedName>
        <fullName evidence="1">Sesquipedalian</fullName>
        <shortName evidence="1">Ses</shortName>
    </recommendedName>
    <alternativeName>
        <fullName evidence="1">PH domain-containing endocytic trafficking adaptor</fullName>
    </alternativeName>
</protein>
<dbReference type="CDD" id="cd13288">
    <property type="entry name" value="PH_Ses"/>
    <property type="match status" value="1"/>
</dbReference>
<comment type="function">
    <text evidence="1">Plays a role in endocytic trafficking. Required for receptor recycling from endosomes, both to the trans-Golgi network and the plasma membrane.</text>
</comment>
<dbReference type="Gene3D" id="2.30.29.30">
    <property type="entry name" value="Pleckstrin-homology domain (PH domain)/Phosphotyrosine-binding domain (PTB)"/>
    <property type="match status" value="1"/>
</dbReference>
<dbReference type="GO" id="GO:0055037">
    <property type="term" value="C:recycling endosome"/>
    <property type="evidence" value="ECO:0007669"/>
    <property type="project" value="UniProtKB-SubCell"/>
</dbReference>
<dbReference type="GeneTree" id="ENSGT00940000166026"/>
<dbReference type="InterPro" id="IPR001849">
    <property type="entry name" value="PH_domain"/>
</dbReference>
<evidence type="ECO:0000313" key="4">
    <source>
        <dbReference type="Ensembl" id="ENSSTUP00000035816.1"/>
    </source>
</evidence>
<gene>
    <name evidence="4" type="primary">LOC115199561</name>
</gene>
<reference evidence="4" key="1">
    <citation type="submission" date="2025-08" db="UniProtKB">
        <authorList>
            <consortium name="Ensembl"/>
        </authorList>
    </citation>
    <scope>IDENTIFICATION</scope>
</reference>
<dbReference type="PANTHER" id="PTHR22902">
    <property type="entry name" value="SESQUIPEDALIAN"/>
    <property type="match status" value="1"/>
</dbReference>
<dbReference type="InParanoid" id="A0A673YMC4"/>